<sequence length="131" mass="15605">MIFSNHIKQFIFFISLIELVKSAGLREKFYGYRSRGTYTVKEFNRSPSRSSSLDQAKPKSKKRHPLYQKFFQWKMNQRDAKIRKKQYKNSYGSRGQSSLNNSHRGSHTLDKQPNRGSMRNRISRFGRGRFF</sequence>
<reference evidence="4" key="1">
    <citation type="submission" date="2017-02" db="UniProtKB">
        <authorList>
            <consortium name="WormBaseParasite"/>
        </authorList>
    </citation>
    <scope>IDENTIFICATION</scope>
</reference>
<evidence type="ECO:0000256" key="2">
    <source>
        <dbReference type="SAM" id="SignalP"/>
    </source>
</evidence>
<feature type="compositionally biased region" description="Polar residues" evidence="1">
    <location>
        <begin position="88"/>
        <end position="103"/>
    </location>
</feature>
<evidence type="ECO:0000256" key="1">
    <source>
        <dbReference type="SAM" id="MobiDB-lite"/>
    </source>
</evidence>
<dbReference type="Proteomes" id="UP000046392">
    <property type="component" value="Unplaced"/>
</dbReference>
<feature type="compositionally biased region" description="Polar residues" evidence="1">
    <location>
        <begin position="45"/>
        <end position="54"/>
    </location>
</feature>
<evidence type="ECO:0000313" key="3">
    <source>
        <dbReference type="Proteomes" id="UP000046392"/>
    </source>
</evidence>
<accession>A0A0N5CIE1</accession>
<evidence type="ECO:0000313" key="4">
    <source>
        <dbReference type="WBParaSite" id="SPAL_0001759400.1"/>
    </source>
</evidence>
<feature type="compositionally biased region" description="Basic residues" evidence="1">
    <location>
        <begin position="121"/>
        <end position="131"/>
    </location>
</feature>
<proteinExistence type="predicted"/>
<feature type="chain" id="PRO_5005896110" evidence="2">
    <location>
        <begin position="23"/>
        <end position="131"/>
    </location>
</feature>
<organism evidence="3 4">
    <name type="scientific">Strongyloides papillosus</name>
    <name type="common">Intestinal threadworm</name>
    <dbReference type="NCBI Taxonomy" id="174720"/>
    <lineage>
        <taxon>Eukaryota</taxon>
        <taxon>Metazoa</taxon>
        <taxon>Ecdysozoa</taxon>
        <taxon>Nematoda</taxon>
        <taxon>Chromadorea</taxon>
        <taxon>Rhabditida</taxon>
        <taxon>Tylenchina</taxon>
        <taxon>Panagrolaimomorpha</taxon>
        <taxon>Strongyloidoidea</taxon>
        <taxon>Strongyloididae</taxon>
        <taxon>Strongyloides</taxon>
    </lineage>
</organism>
<name>A0A0N5CIE1_STREA</name>
<feature type="signal peptide" evidence="2">
    <location>
        <begin position="1"/>
        <end position="22"/>
    </location>
</feature>
<feature type="region of interest" description="Disordered" evidence="1">
    <location>
        <begin position="41"/>
        <end position="131"/>
    </location>
</feature>
<keyword evidence="3" id="KW-1185">Reference proteome</keyword>
<dbReference type="WBParaSite" id="SPAL_0001759400.1">
    <property type="protein sequence ID" value="SPAL_0001759400.1"/>
    <property type="gene ID" value="SPAL_0001759400"/>
</dbReference>
<protein>
    <submittedName>
        <fullName evidence="4">Uncharacterized protein</fullName>
    </submittedName>
</protein>
<dbReference type="AlphaFoldDB" id="A0A0N5CIE1"/>
<keyword evidence="2" id="KW-0732">Signal</keyword>